<keyword evidence="7 9" id="KW-0472">Membrane</keyword>
<dbReference type="KEGG" id="hsr:HSBAA_14810"/>
<dbReference type="Pfam" id="PF04290">
    <property type="entry name" value="DctQ"/>
    <property type="match status" value="1"/>
</dbReference>
<keyword evidence="6 9" id="KW-1133">Transmembrane helix</keyword>
<name>A0A455U2W3_9GAMM</name>
<evidence type="ECO:0000313" key="11">
    <source>
        <dbReference type="EMBL" id="BBI60175.1"/>
    </source>
</evidence>
<evidence type="ECO:0000256" key="7">
    <source>
        <dbReference type="ARBA" id="ARBA00023136"/>
    </source>
</evidence>
<evidence type="ECO:0000256" key="3">
    <source>
        <dbReference type="ARBA" id="ARBA00022475"/>
    </source>
</evidence>
<feature type="domain" description="Tripartite ATP-independent periplasmic transporters DctQ component" evidence="10">
    <location>
        <begin position="26"/>
        <end position="157"/>
    </location>
</feature>
<comment type="function">
    <text evidence="9">Part of the tripartite ATP-independent periplasmic (TRAP) transport system.</text>
</comment>
<evidence type="ECO:0000256" key="8">
    <source>
        <dbReference type="ARBA" id="ARBA00038436"/>
    </source>
</evidence>
<feature type="transmembrane region" description="Helical" evidence="9">
    <location>
        <begin position="171"/>
        <end position="192"/>
    </location>
</feature>
<comment type="subunit">
    <text evidence="9">The complex comprises the extracytoplasmic solute receptor protein and the two transmembrane proteins.</text>
</comment>
<dbReference type="AlphaFoldDB" id="A0A455U2W3"/>
<evidence type="ECO:0000256" key="6">
    <source>
        <dbReference type="ARBA" id="ARBA00022989"/>
    </source>
</evidence>
<keyword evidence="3" id="KW-1003">Cell membrane</keyword>
<keyword evidence="5 9" id="KW-0812">Transmembrane</keyword>
<reference evidence="11 12" key="1">
    <citation type="journal article" date="2019" name="Microbiol. Resour. Announc.">
        <title>Complete Genome Sequence of Halomonas sulfidaeris Strain Esulfide1 Isolated from a Metal Sulfide Rock at a Depth of 2,200 Meters, Obtained Using Nanopore Sequencing.</title>
        <authorList>
            <person name="Saito M."/>
            <person name="Nishigata A."/>
            <person name="Galipon J."/>
            <person name="Arakawa K."/>
        </authorList>
    </citation>
    <scope>NUCLEOTIDE SEQUENCE [LARGE SCALE GENOMIC DNA]</scope>
    <source>
        <strain evidence="11 12">ATCC BAA-803</strain>
    </source>
</reference>
<comment type="subcellular location">
    <subcellularLocation>
        <location evidence="1 9">Cell inner membrane</location>
        <topology evidence="1 9">Multi-pass membrane protein</topology>
    </subcellularLocation>
</comment>
<feature type="transmembrane region" description="Helical" evidence="9">
    <location>
        <begin position="130"/>
        <end position="151"/>
    </location>
</feature>
<dbReference type="EMBL" id="AP019514">
    <property type="protein sequence ID" value="BBI60175.1"/>
    <property type="molecule type" value="Genomic_DNA"/>
</dbReference>
<keyword evidence="2 9" id="KW-0813">Transport</keyword>
<dbReference type="GO" id="GO:0022857">
    <property type="term" value="F:transmembrane transporter activity"/>
    <property type="evidence" value="ECO:0007669"/>
    <property type="project" value="UniProtKB-UniRule"/>
</dbReference>
<evidence type="ECO:0000256" key="5">
    <source>
        <dbReference type="ARBA" id="ARBA00022692"/>
    </source>
</evidence>
<dbReference type="InterPro" id="IPR007387">
    <property type="entry name" value="TRAP_DctQ"/>
</dbReference>
<gene>
    <name evidence="11" type="ORF">HSBAA_14810</name>
</gene>
<dbReference type="GO" id="GO:0005886">
    <property type="term" value="C:plasma membrane"/>
    <property type="evidence" value="ECO:0007669"/>
    <property type="project" value="UniProtKB-SubCell"/>
</dbReference>
<dbReference type="InterPro" id="IPR055348">
    <property type="entry name" value="DctQ"/>
</dbReference>
<evidence type="ECO:0000256" key="2">
    <source>
        <dbReference type="ARBA" id="ARBA00022448"/>
    </source>
</evidence>
<evidence type="ECO:0000256" key="1">
    <source>
        <dbReference type="ARBA" id="ARBA00004429"/>
    </source>
</evidence>
<feature type="transmembrane region" description="Helical" evidence="9">
    <location>
        <begin position="13"/>
        <end position="34"/>
    </location>
</feature>
<dbReference type="PANTHER" id="PTHR35011">
    <property type="entry name" value="2,3-DIKETO-L-GULONATE TRAP TRANSPORTER SMALL PERMEASE PROTEIN YIAM"/>
    <property type="match status" value="1"/>
</dbReference>
<organism evidence="11 12">
    <name type="scientific">Vreelandella sulfidaeris</name>
    <dbReference type="NCBI Taxonomy" id="115553"/>
    <lineage>
        <taxon>Bacteria</taxon>
        <taxon>Pseudomonadati</taxon>
        <taxon>Pseudomonadota</taxon>
        <taxon>Gammaproteobacteria</taxon>
        <taxon>Oceanospirillales</taxon>
        <taxon>Halomonadaceae</taxon>
        <taxon>Vreelandella</taxon>
    </lineage>
</organism>
<evidence type="ECO:0000259" key="10">
    <source>
        <dbReference type="Pfam" id="PF04290"/>
    </source>
</evidence>
<dbReference type="PANTHER" id="PTHR35011:SF4">
    <property type="entry name" value="SLL1102 PROTEIN"/>
    <property type="match status" value="1"/>
</dbReference>
<proteinExistence type="inferred from homology"/>
<feature type="transmembrane region" description="Helical" evidence="9">
    <location>
        <begin position="46"/>
        <end position="68"/>
    </location>
</feature>
<dbReference type="Proteomes" id="UP000320231">
    <property type="component" value="Chromosome"/>
</dbReference>
<evidence type="ECO:0000313" key="12">
    <source>
        <dbReference type="Proteomes" id="UP000320231"/>
    </source>
</evidence>
<keyword evidence="4 9" id="KW-0997">Cell inner membrane</keyword>
<comment type="similarity">
    <text evidence="8 9">Belongs to the TRAP transporter small permease family.</text>
</comment>
<evidence type="ECO:0000256" key="4">
    <source>
        <dbReference type="ARBA" id="ARBA00022519"/>
    </source>
</evidence>
<protein>
    <recommendedName>
        <fullName evidence="9">TRAP transporter small permease protein</fullName>
    </recommendedName>
</protein>
<comment type="caution">
    <text evidence="9">Lacks conserved residue(s) required for the propagation of feature annotation.</text>
</comment>
<accession>A0A455U2W3</accession>
<feature type="transmembrane region" description="Helical" evidence="9">
    <location>
        <begin position="88"/>
        <end position="109"/>
    </location>
</feature>
<sequence length="197" mass="22402">MKLIQAIESLTRWAGWVGAILIFPLVGALVVEVFSRYVIGRPTLWAFEISYMVMGAMFMLGMANALRIGHHVSVDLVSMQLNDKTNALLRMIGYVLFLPILAWLVWELFHYALQAFNSNERSGRSAWNPIVWPILTVWFIGFTLLALQVIAELLKAVAILRGQPLPEEPALMSSYLSLLMFPVLMLFIFPVFRSPFR</sequence>
<evidence type="ECO:0000256" key="9">
    <source>
        <dbReference type="RuleBase" id="RU369079"/>
    </source>
</evidence>